<sequence length="455" mass="48087">MTAVEQAPAALRRTRRAVFGASFGFFVDMFDVYLPTVALVPAMNYFTPDSMPEGPRAILSALIFVATLLGRPVGSVVFGWFADRIGRRRVTLFSVTGCAVCTALIAVLPGYATLGITSTVLLLVLRLVDGVFMGGEYTGATPLAMEASPQGKRGWYGGMVGAGSAFANCAIAGVTLVVLQFAHEGGPGSAYSTWGWRIPFAVGAVFCVVFLVYYARSVEESETWRSAPKAKNPLREIVLGRSRRDFAQVFVLMTGVWFASAIASGLLPSALHKEGHISSTEVTGALVIAQGVHALFFPFMGLLSERIGRRTFIAWNGVGVGVLCAGAFAALALGRWNGFGAILLISFVVRAAGGSVFSVMPSYLCERFPPATRGSGFGLGYSTPLLITSFYAYYQDWLGHLISEDYTSVVLLVLGGALISCGALIGPETRHIDLASDGTADEPAGALDGVPASRA</sequence>
<dbReference type="RefSeq" id="WP_345639738.1">
    <property type="nucleotide sequence ID" value="NZ_BAABEP010000001.1"/>
</dbReference>
<dbReference type="PROSITE" id="PS50850">
    <property type="entry name" value="MFS"/>
    <property type="match status" value="1"/>
</dbReference>
<feature type="transmembrane region" description="Helical" evidence="7">
    <location>
        <begin position="312"/>
        <end position="333"/>
    </location>
</feature>
<protein>
    <submittedName>
        <fullName evidence="9">MFS transporter</fullName>
    </submittedName>
</protein>
<evidence type="ECO:0000256" key="5">
    <source>
        <dbReference type="ARBA" id="ARBA00022989"/>
    </source>
</evidence>
<feature type="transmembrane region" description="Helical" evidence="7">
    <location>
        <begin position="339"/>
        <end position="364"/>
    </location>
</feature>
<name>A0ABP7DM85_9ACTN</name>
<dbReference type="InterPro" id="IPR005829">
    <property type="entry name" value="Sugar_transporter_CS"/>
</dbReference>
<reference evidence="10" key="1">
    <citation type="journal article" date="2019" name="Int. J. Syst. Evol. Microbiol.">
        <title>The Global Catalogue of Microorganisms (GCM) 10K type strain sequencing project: providing services to taxonomists for standard genome sequencing and annotation.</title>
        <authorList>
            <consortium name="The Broad Institute Genomics Platform"/>
            <consortium name="The Broad Institute Genome Sequencing Center for Infectious Disease"/>
            <person name="Wu L."/>
            <person name="Ma J."/>
        </authorList>
    </citation>
    <scope>NUCLEOTIDE SEQUENCE [LARGE SCALE GENOMIC DNA]</scope>
    <source>
        <strain evidence="10">JCM 30846</strain>
    </source>
</reference>
<feature type="transmembrane region" description="Helical" evidence="7">
    <location>
        <begin position="114"/>
        <end position="134"/>
    </location>
</feature>
<dbReference type="PANTHER" id="PTHR43045:SF4">
    <property type="entry name" value="TRANSPORTER YDFJ-RELATED"/>
    <property type="match status" value="1"/>
</dbReference>
<keyword evidence="6 7" id="KW-0472">Membrane</keyword>
<feature type="transmembrane region" description="Helical" evidence="7">
    <location>
        <begin position="406"/>
        <end position="426"/>
    </location>
</feature>
<keyword evidence="3" id="KW-1003">Cell membrane</keyword>
<keyword evidence="2" id="KW-0813">Transport</keyword>
<feature type="transmembrane region" description="Helical" evidence="7">
    <location>
        <begin position="155"/>
        <end position="182"/>
    </location>
</feature>
<evidence type="ECO:0000256" key="6">
    <source>
        <dbReference type="ARBA" id="ARBA00023136"/>
    </source>
</evidence>
<dbReference type="PROSITE" id="PS00217">
    <property type="entry name" value="SUGAR_TRANSPORT_2"/>
    <property type="match status" value="1"/>
</dbReference>
<dbReference type="PANTHER" id="PTHR43045">
    <property type="entry name" value="SHIKIMATE TRANSPORTER"/>
    <property type="match status" value="1"/>
</dbReference>
<dbReference type="InterPro" id="IPR036259">
    <property type="entry name" value="MFS_trans_sf"/>
</dbReference>
<evidence type="ECO:0000256" key="4">
    <source>
        <dbReference type="ARBA" id="ARBA00022692"/>
    </source>
</evidence>
<feature type="transmembrane region" description="Helical" evidence="7">
    <location>
        <begin position="376"/>
        <end position="394"/>
    </location>
</feature>
<comment type="caution">
    <text evidence="9">The sequence shown here is derived from an EMBL/GenBank/DDBJ whole genome shotgun (WGS) entry which is preliminary data.</text>
</comment>
<dbReference type="Pfam" id="PF07690">
    <property type="entry name" value="MFS_1"/>
    <property type="match status" value="1"/>
</dbReference>
<organism evidence="9 10">
    <name type="scientific">Streptomyces tremellae</name>
    <dbReference type="NCBI Taxonomy" id="1124239"/>
    <lineage>
        <taxon>Bacteria</taxon>
        <taxon>Bacillati</taxon>
        <taxon>Actinomycetota</taxon>
        <taxon>Actinomycetes</taxon>
        <taxon>Kitasatosporales</taxon>
        <taxon>Streptomycetaceae</taxon>
        <taxon>Streptomyces</taxon>
    </lineage>
</organism>
<feature type="transmembrane region" description="Helical" evidence="7">
    <location>
        <begin position="249"/>
        <end position="270"/>
    </location>
</feature>
<gene>
    <name evidence="9" type="ORF">GCM10023082_00930</name>
</gene>
<dbReference type="EMBL" id="BAABEP010000001">
    <property type="protein sequence ID" value="GAA3706776.1"/>
    <property type="molecule type" value="Genomic_DNA"/>
</dbReference>
<evidence type="ECO:0000256" key="7">
    <source>
        <dbReference type="SAM" id="Phobius"/>
    </source>
</evidence>
<keyword evidence="4 7" id="KW-0812">Transmembrane</keyword>
<evidence type="ECO:0000256" key="3">
    <source>
        <dbReference type="ARBA" id="ARBA00022475"/>
    </source>
</evidence>
<evidence type="ECO:0000313" key="10">
    <source>
        <dbReference type="Proteomes" id="UP001499884"/>
    </source>
</evidence>
<dbReference type="InterPro" id="IPR020846">
    <property type="entry name" value="MFS_dom"/>
</dbReference>
<dbReference type="PROSITE" id="PS00216">
    <property type="entry name" value="SUGAR_TRANSPORT_1"/>
    <property type="match status" value="1"/>
</dbReference>
<keyword evidence="10" id="KW-1185">Reference proteome</keyword>
<dbReference type="InterPro" id="IPR011701">
    <property type="entry name" value="MFS"/>
</dbReference>
<dbReference type="SUPFAM" id="SSF103473">
    <property type="entry name" value="MFS general substrate transporter"/>
    <property type="match status" value="1"/>
</dbReference>
<comment type="subcellular location">
    <subcellularLocation>
        <location evidence="1">Cell membrane</location>
        <topology evidence="1">Multi-pass membrane protein</topology>
    </subcellularLocation>
</comment>
<keyword evidence="5 7" id="KW-1133">Transmembrane helix</keyword>
<feature type="transmembrane region" description="Helical" evidence="7">
    <location>
        <begin position="194"/>
        <end position="215"/>
    </location>
</feature>
<evidence type="ECO:0000259" key="8">
    <source>
        <dbReference type="PROSITE" id="PS50850"/>
    </source>
</evidence>
<feature type="transmembrane region" description="Helical" evidence="7">
    <location>
        <begin position="282"/>
        <end position="300"/>
    </location>
</feature>
<feature type="domain" description="Major facilitator superfamily (MFS) profile" evidence="8">
    <location>
        <begin position="17"/>
        <end position="430"/>
    </location>
</feature>
<evidence type="ECO:0000256" key="2">
    <source>
        <dbReference type="ARBA" id="ARBA00022448"/>
    </source>
</evidence>
<dbReference type="Gene3D" id="1.20.1250.20">
    <property type="entry name" value="MFS general substrate transporter like domains"/>
    <property type="match status" value="2"/>
</dbReference>
<feature type="transmembrane region" description="Helical" evidence="7">
    <location>
        <begin position="90"/>
        <end position="108"/>
    </location>
</feature>
<feature type="transmembrane region" description="Helical" evidence="7">
    <location>
        <begin position="58"/>
        <end position="81"/>
    </location>
</feature>
<dbReference type="Proteomes" id="UP001499884">
    <property type="component" value="Unassembled WGS sequence"/>
</dbReference>
<proteinExistence type="predicted"/>
<feature type="transmembrane region" description="Helical" evidence="7">
    <location>
        <begin position="17"/>
        <end position="38"/>
    </location>
</feature>
<evidence type="ECO:0000256" key="1">
    <source>
        <dbReference type="ARBA" id="ARBA00004651"/>
    </source>
</evidence>
<accession>A0ABP7DM85</accession>
<evidence type="ECO:0000313" key="9">
    <source>
        <dbReference type="EMBL" id="GAA3706776.1"/>
    </source>
</evidence>